<dbReference type="PANTHER" id="PTHR47222">
    <property type="entry name" value="ZINC FINGER PROTEIN 532-RELATED"/>
    <property type="match status" value="1"/>
</dbReference>
<comment type="caution">
    <text evidence="3">The sequence shown here is derived from an EMBL/GenBank/DDBJ whole genome shotgun (WGS) entry which is preliminary data.</text>
</comment>
<reference evidence="3" key="1">
    <citation type="journal article" date="2004" name="Nature">
        <title>Genome duplication in the teleost fish Tetraodon nigroviridis reveals the early vertebrate proto-karyotype.</title>
        <authorList>
            <person name="Jaillon O."/>
            <person name="Aury J.-M."/>
            <person name="Brunet F."/>
            <person name="Petit J.-L."/>
            <person name="Stange-Thomann N."/>
            <person name="Mauceli E."/>
            <person name="Bouneau L."/>
            <person name="Fischer C."/>
            <person name="Ozouf-Costaz C."/>
            <person name="Bernot A."/>
            <person name="Nicaud S."/>
            <person name="Jaffe D."/>
            <person name="Fisher S."/>
            <person name="Lutfalla G."/>
            <person name="Dossat C."/>
            <person name="Segurens B."/>
            <person name="Dasilva C."/>
            <person name="Salanoubat M."/>
            <person name="Levy M."/>
            <person name="Boudet N."/>
            <person name="Castellano S."/>
            <person name="Anthouard V."/>
            <person name="Jubin C."/>
            <person name="Castelli V."/>
            <person name="Katinka M."/>
            <person name="Vacherie B."/>
            <person name="Biemont C."/>
            <person name="Skalli Z."/>
            <person name="Cattolico L."/>
            <person name="Poulain J."/>
            <person name="De Berardinis V."/>
            <person name="Cruaud C."/>
            <person name="Duprat S."/>
            <person name="Brottier P."/>
            <person name="Coutanceau J.-P."/>
            <person name="Gouzy J."/>
            <person name="Parra G."/>
            <person name="Lardier G."/>
            <person name="Chapple C."/>
            <person name="McKernan K.J."/>
            <person name="McEwan P."/>
            <person name="Bosak S."/>
            <person name="Kellis M."/>
            <person name="Volff J.-N."/>
            <person name="Guigo R."/>
            <person name="Zody M.C."/>
            <person name="Mesirov J."/>
            <person name="Lindblad-Toh K."/>
            <person name="Birren B."/>
            <person name="Nusbaum C."/>
            <person name="Kahn D."/>
            <person name="Robinson-Rechavi M."/>
            <person name="Laudet V."/>
            <person name="Schachter V."/>
            <person name="Quetier F."/>
            <person name="Saurin W."/>
            <person name="Scarpelli C."/>
            <person name="Wincker P."/>
            <person name="Lander E.S."/>
            <person name="Weissenbach J."/>
            <person name="Roest Crollius H."/>
        </authorList>
    </citation>
    <scope>NUCLEOTIDE SEQUENCE [LARGE SCALE GENOMIC DNA]</scope>
</reference>
<sequence length="71" mass="8161">KTCPICQMLLPNQCSFLSHQRIHQHKSPYVCPECGASCRSVHFQSHITKNCLHYTRRVGYRSVCLSRNLSA</sequence>
<reference evidence="3" key="2">
    <citation type="submission" date="2004-02" db="EMBL/GenBank/DDBJ databases">
        <authorList>
            <consortium name="Genoscope"/>
            <consortium name="Whitehead Institute Centre for Genome Research"/>
        </authorList>
    </citation>
    <scope>NUCLEOTIDE SEQUENCE</scope>
</reference>
<dbReference type="InterPro" id="IPR045914">
    <property type="entry name" value="Zn532-like"/>
</dbReference>
<dbReference type="InterPro" id="IPR013087">
    <property type="entry name" value="Znf_C2H2_type"/>
</dbReference>
<protein>
    <submittedName>
        <fullName evidence="3">(spotted green pufferfish) hypothetical protein</fullName>
    </submittedName>
</protein>
<keyword evidence="1" id="KW-0863">Zinc-finger</keyword>
<keyword evidence="1" id="KW-0862">Zinc</keyword>
<organism evidence="3">
    <name type="scientific">Tetraodon nigroviridis</name>
    <name type="common">Spotted green pufferfish</name>
    <name type="synonym">Chelonodon nigroviridis</name>
    <dbReference type="NCBI Taxonomy" id="99883"/>
    <lineage>
        <taxon>Eukaryota</taxon>
        <taxon>Metazoa</taxon>
        <taxon>Chordata</taxon>
        <taxon>Craniata</taxon>
        <taxon>Vertebrata</taxon>
        <taxon>Euteleostomi</taxon>
        <taxon>Actinopterygii</taxon>
        <taxon>Neopterygii</taxon>
        <taxon>Teleostei</taxon>
        <taxon>Neoteleostei</taxon>
        <taxon>Acanthomorphata</taxon>
        <taxon>Eupercaria</taxon>
        <taxon>Tetraodontiformes</taxon>
        <taxon>Tetradontoidea</taxon>
        <taxon>Tetraodontidae</taxon>
        <taxon>Tetraodon</taxon>
    </lineage>
</organism>
<dbReference type="OrthoDB" id="7312725at2759"/>
<feature type="domain" description="C2H2-type" evidence="2">
    <location>
        <begin position="1"/>
        <end position="28"/>
    </location>
</feature>
<dbReference type="AlphaFoldDB" id="Q4SQD0"/>
<evidence type="ECO:0000313" key="3">
    <source>
        <dbReference type="EMBL" id="CAF97152.1"/>
    </source>
</evidence>
<dbReference type="PROSITE" id="PS50157">
    <property type="entry name" value="ZINC_FINGER_C2H2_2"/>
    <property type="match status" value="1"/>
</dbReference>
<gene>
    <name evidence="3" type="ORF">GSTENG00014420001</name>
</gene>
<evidence type="ECO:0000256" key="1">
    <source>
        <dbReference type="PROSITE-ProRule" id="PRU00042"/>
    </source>
</evidence>
<dbReference type="KEGG" id="tng:GSTEN00014420G001"/>
<dbReference type="SUPFAM" id="SSF57667">
    <property type="entry name" value="beta-beta-alpha zinc fingers"/>
    <property type="match status" value="1"/>
</dbReference>
<proteinExistence type="predicted"/>
<dbReference type="EMBL" id="CAAE01014533">
    <property type="protein sequence ID" value="CAF97152.1"/>
    <property type="molecule type" value="Genomic_DNA"/>
</dbReference>
<keyword evidence="1" id="KW-0479">Metal-binding</keyword>
<accession>Q4SQD0</accession>
<dbReference type="InterPro" id="IPR036236">
    <property type="entry name" value="Znf_C2H2_sf"/>
</dbReference>
<dbReference type="SMART" id="SM00355">
    <property type="entry name" value="ZnF_C2H2"/>
    <property type="match status" value="2"/>
</dbReference>
<feature type="non-terminal residue" evidence="3">
    <location>
        <position position="1"/>
    </location>
</feature>
<evidence type="ECO:0000259" key="2">
    <source>
        <dbReference type="PROSITE" id="PS50157"/>
    </source>
</evidence>
<dbReference type="PANTHER" id="PTHR47222:SF3">
    <property type="entry name" value="ZINC FINGER PROTEIN 532"/>
    <property type="match status" value="1"/>
</dbReference>
<name>Q4SQD0_TETNG</name>
<dbReference type="GO" id="GO:0008270">
    <property type="term" value="F:zinc ion binding"/>
    <property type="evidence" value="ECO:0007669"/>
    <property type="project" value="UniProtKB-KW"/>
</dbReference>
<dbReference type="Gene3D" id="3.30.160.60">
    <property type="entry name" value="Classic Zinc Finger"/>
    <property type="match status" value="1"/>
</dbReference>
<dbReference type="Pfam" id="PF12874">
    <property type="entry name" value="zf-met"/>
    <property type="match status" value="1"/>
</dbReference>
<dbReference type="PROSITE" id="PS00028">
    <property type="entry name" value="ZINC_FINGER_C2H2_1"/>
    <property type="match status" value="1"/>
</dbReference>